<dbReference type="Reactome" id="R-CEL-9604323">
    <property type="pathway name" value="Negative regulation of NOTCH4 signaling"/>
</dbReference>
<dbReference type="HOGENOM" id="CLU_001923_0_0_1"/>
<protein>
    <submittedName>
        <fullName evidence="5">EGF-like domain-containing protein</fullName>
    </submittedName>
</protein>
<dbReference type="Bgee" id="WBGene00019957">
    <property type="expression patterns" value="Expressed in material anatomical entity and 4 other cell types or tissues"/>
</dbReference>
<dbReference type="PeptideAtlas" id="Q21850"/>
<dbReference type="eggNOG" id="ENOG502TGJ0">
    <property type="taxonomic scope" value="Eukaryota"/>
</dbReference>
<keyword evidence="1" id="KW-1015">Disulfide bond</keyword>
<dbReference type="EMBL" id="BX284606">
    <property type="protein sequence ID" value="CCD70854.2"/>
    <property type="molecule type" value="Genomic_DNA"/>
</dbReference>
<reference evidence="5 6" key="1">
    <citation type="journal article" date="1998" name="Science">
        <title>Genome sequence of the nematode C. elegans: a platform for investigating biology.</title>
        <authorList>
            <consortium name="The C. elegans sequencing consortium"/>
            <person name="Sulson J.E."/>
            <person name="Waterston R."/>
        </authorList>
    </citation>
    <scope>NUCLEOTIDE SEQUENCE [LARGE SCALE GENOMIC DNA]</scope>
    <source>
        <strain evidence="5 6">Bristol N2</strain>
    </source>
</reference>
<keyword evidence="3" id="KW-0732">Signal</keyword>
<dbReference type="UCSC" id="R08E3.1b">
    <property type="organism name" value="c. elegans"/>
</dbReference>
<feature type="compositionally biased region" description="Low complexity" evidence="2">
    <location>
        <begin position="1073"/>
        <end position="1091"/>
    </location>
</feature>
<feature type="domain" description="EGF-like" evidence="4">
    <location>
        <begin position="964"/>
        <end position="997"/>
    </location>
</feature>
<dbReference type="WormBase" id="R08E3.1a">
    <property type="protein sequence ID" value="CE51999"/>
    <property type="gene ID" value="WBGene00019957"/>
    <property type="gene designation" value="kola-2"/>
</dbReference>
<feature type="chain" id="PRO_5010886884" evidence="3">
    <location>
        <begin position="19"/>
        <end position="1943"/>
    </location>
</feature>
<evidence type="ECO:0007829" key="8">
    <source>
        <dbReference type="PeptideAtlas" id="Q21850"/>
    </source>
</evidence>
<dbReference type="PIR" id="T28880">
    <property type="entry name" value="T28880"/>
</dbReference>
<keyword evidence="1" id="KW-0245">EGF-like domain</keyword>
<feature type="disulfide bond" evidence="1">
    <location>
        <begin position="84"/>
        <end position="93"/>
    </location>
</feature>
<dbReference type="ExpressionAtlas" id="Q21850">
    <property type="expression patterns" value="baseline and differential"/>
</dbReference>
<evidence type="ECO:0000256" key="3">
    <source>
        <dbReference type="SAM" id="SignalP"/>
    </source>
</evidence>
<feature type="region of interest" description="Disordered" evidence="2">
    <location>
        <begin position="1072"/>
        <end position="1091"/>
    </location>
</feature>
<dbReference type="GeneID" id="180758"/>
<dbReference type="Reactome" id="R-CEL-9013700">
    <property type="pathway name" value="NOTCH4 Activation and Transmission of Signal to the Nucleus"/>
</dbReference>
<dbReference type="FunCoup" id="Q21850">
    <property type="interactions" value="442"/>
</dbReference>
<evidence type="ECO:0000313" key="6">
    <source>
        <dbReference type="Proteomes" id="UP000001940"/>
    </source>
</evidence>
<dbReference type="STRING" id="6239.R08E3.1a.1"/>
<feature type="disulfide bond" evidence="1">
    <location>
        <begin position="987"/>
        <end position="996"/>
    </location>
</feature>
<keyword evidence="8" id="KW-1267">Proteomics identification</keyword>
<evidence type="ECO:0000256" key="1">
    <source>
        <dbReference type="PROSITE-ProRule" id="PRU00076"/>
    </source>
</evidence>
<accession>Q21850</accession>
<sequence>MKLKFLLGLLFICWRSAATEEYTNHWLTEDTASVQFCSHDGFLKDGSCVCTADYNSNSCLKRKCRNFGFDGQSFSSNKVDRCICPPGFLGRNCEPVKCVPGSNQAYSSSNSEKSISLLASFNTKMAETWQTGNIGNLFCEKEGYWRSFNYNYDNAGYTSSPSENTTTCTEKVQDYLTPDPCQNDYGNATTCGQLDINNLNSLVQNSPPNSIVFVVTNMGVIPSSATDAMAEDIIATSIARRIQINVIVYNNTDFLSSDSGLAYLSNITSATFGTYILPSIKPTNEQYDIVNTLLKNWVSGIQVSTVFSDSVKNLPVDNSLDLFVAAQTNYGQDLTFNTNSAPVIRQTDFWKLYKLSAETYGNVLSISGQLPNTPVYVYSSGGLIAYSAFTSDDDRNNSVVDSAYSVSVIGSKYTLVVRLESQGKAFDNEVGMKFIGTSGSITLGADIICRIGCQFNYQASATCNSVGASVATVVTADNPRRSVSFPIYCASLAYASSKYNNISSETVGIAHLEHRQSLAKDFTCSNASQETFGQRSFVILAENTKDTDVMKSSVDNVFRNKNSIFYQLSPFVNSAPPQRYANFFAVLNKCSETAQTEQSSDYGTFLTKVMNVTSKSQQRPNDPSDPVKVTNFLPQAIAGANAYSDILLVINYNVSTITDNDATEIKSALEKQRSRLYILFVQTYFNYTDTYYAMNKLAIASGGVAIRVNTYDDLSTFFAQYFPLLVANDIVAKAYAENPRPGVALNNVNLLAQQYVLLVTNEDSLGDGPVPASVTVTGINVTQLPTIGELQLFTLIPEKAGVFNIPILFATSGFSQYSNAVLLASTTSTSDFISLKFVDSSGNLRNDAVYNGKFTPLFYSSSSFDDGSKITITYSDATNPANPIYNGNITSALNDCKYYANTKNYAWACSISGGLYHFKIDRVLNGETISRTFPITCLGADVGDCLNGGNLTDAGSCICPLQWTGTNCQAPQCLNGGTLKTDDTCACLDSFKGDFCETSTSVCAGAPTSPDYRSELSSLVIVADVNALSTSSLSNTVPGITGVPITVILYGDGNAPRIVQSTTNSEHLSEVLGAPTGTTTSPSSTASPAPSASDMYKALNLALDNQLTDRAFVIVYTSNSNVTIDPDFLIRLAVRRAEVRVLSTSGTESQNSITLSLVGNGIPIAINGAKDFENYLTYYVVPLFQSLQYQVNTPQRVFNVFQTGQFYNSTQISIPADSTFDNAKPNLFVHVYEGRINYSDPSTNGNEVGNSTIYFLPYDPTKPINLIVNNNGTTGYYAIEVIGYLKTSYGFNIDNANGSNENLNSGVVYNQQNTLNIYSAPFSQLPKTDPSNFPYLTLGEIASNGTVLPATTVLFTRKSGASCFYSHFTVLDVCSQSTTIGYQAQLTTRTSTLTNRIQQFVLTCFKTSYANNDTSCHGHGSPMATCACNADFGGIDCTEPACVNGGVRDGSVCRCPVRFYGLRCEESFESEPASSTVSVITSTTMLPSTSTVAPSTSQSTIVSTVTTQSPSPSTTAPKQVRAAAFIIDCMGTDDYAFNQTFKSIAQYFKTFGYSHYIMLTNNLNGSLQLNNGSLLFEDFQQYSDESMIMSKLPLYWSLRATPSRTASVSNALSKILASYNRNGTEFKNSVSMNIFYATQIGLGDEDPTAAGLEVFNKSAIVYSAFAKNANQTIVTSLQKFSTDVTTARDYYSGLSDMYESTQPQGSNELPPKPDQLSCVYGLQSNIKIAIDRSNSSNPEVNTIMNNFLVNFRLGFNYIENDDNRCGDKLPEFYTGRTALTAFPYYDAIAKIATFCPSQYTSMLSFQVVGSQLQPNFTDKYVKVISKNINSADCSCNRFNDTNTAKFIIWMPRSAAPVTDDDYLTLLKLNTTNAYHFVVPFYDSADNSTDLYYQILVKQAGPEGPDYYWLPNAVNATNLQTNVINILYEKLCQTAGVDPTAIPP</sequence>
<keyword evidence="6" id="KW-1185">Reference proteome</keyword>
<evidence type="ECO:0000259" key="4">
    <source>
        <dbReference type="PROSITE" id="PS50026"/>
    </source>
</evidence>
<evidence type="ECO:0000313" key="5">
    <source>
        <dbReference type="EMBL" id="CCD70854.2"/>
    </source>
</evidence>
<dbReference type="PROSITE" id="PS50026">
    <property type="entry name" value="EGF_3"/>
    <property type="match status" value="2"/>
</dbReference>
<dbReference type="PANTHER" id="PTHR34311:SF10">
    <property type="entry name" value="NEMATODE SPECIFIC PEPTIDE FAMILY-RELATED"/>
    <property type="match status" value="1"/>
</dbReference>
<feature type="domain" description="EGF-like" evidence="4">
    <location>
        <begin position="55"/>
        <end position="94"/>
    </location>
</feature>
<dbReference type="InParanoid" id="Q21850"/>
<proteinExistence type="evidence at protein level"/>
<dbReference type="Reactome" id="R-CEL-1912420">
    <property type="pathway name" value="Pre-NOTCH Processing in Golgi"/>
</dbReference>
<evidence type="ECO:0000256" key="2">
    <source>
        <dbReference type="SAM" id="MobiDB-lite"/>
    </source>
</evidence>
<dbReference type="PANTHER" id="PTHR34311">
    <property type="entry name" value="PROTEIN CBG21698-RELATED"/>
    <property type="match status" value="1"/>
</dbReference>
<evidence type="ECO:0000313" key="7">
    <source>
        <dbReference type="WormBase" id="R08E3.1a"/>
    </source>
</evidence>
<name>Q21850_CAEEL</name>
<dbReference type="PROSITE" id="PS01186">
    <property type="entry name" value="EGF_2"/>
    <property type="match status" value="1"/>
</dbReference>
<comment type="caution">
    <text evidence="1">Lacks conserved residue(s) required for the propagation of feature annotation.</text>
</comment>
<feature type="signal peptide" evidence="3">
    <location>
        <begin position="1"/>
        <end position="18"/>
    </location>
</feature>
<dbReference type="SMART" id="SM00181">
    <property type="entry name" value="EGF"/>
    <property type="match status" value="4"/>
</dbReference>
<dbReference type="Gene3D" id="2.10.25.10">
    <property type="entry name" value="Laminin"/>
    <property type="match status" value="2"/>
</dbReference>
<dbReference type="OrthoDB" id="5805496at2759"/>
<dbReference type="RefSeq" id="NP_001338800.1">
    <property type="nucleotide sequence ID" value="NM_001351880.3"/>
</dbReference>
<dbReference type="Proteomes" id="UP000001940">
    <property type="component" value="Chromosome X"/>
</dbReference>
<dbReference type="AGR" id="WB:WBGene00019957"/>
<dbReference type="PROSITE" id="PS00022">
    <property type="entry name" value="EGF_1"/>
    <property type="match status" value="3"/>
</dbReference>
<dbReference type="InterPro" id="IPR000742">
    <property type="entry name" value="EGF"/>
</dbReference>
<dbReference type="GO" id="GO:0005112">
    <property type="term" value="F:Notch binding"/>
    <property type="evidence" value="ECO:0000318"/>
    <property type="project" value="GO_Central"/>
</dbReference>
<dbReference type="PaxDb" id="6239-R08E3.1a"/>
<dbReference type="AlphaFoldDB" id="Q21850"/>
<organism evidence="5 6">
    <name type="scientific">Caenorhabditis elegans</name>
    <dbReference type="NCBI Taxonomy" id="6239"/>
    <lineage>
        <taxon>Eukaryota</taxon>
        <taxon>Metazoa</taxon>
        <taxon>Ecdysozoa</taxon>
        <taxon>Nematoda</taxon>
        <taxon>Chromadorea</taxon>
        <taxon>Rhabditida</taxon>
        <taxon>Rhabditina</taxon>
        <taxon>Rhabditomorpha</taxon>
        <taxon>Rhabditoidea</taxon>
        <taxon>Rhabditidae</taxon>
        <taxon>Peloderinae</taxon>
        <taxon>Caenorhabditis</taxon>
    </lineage>
</organism>
<gene>
    <name evidence="5 7" type="primary">kola-2</name>
    <name evidence="5" type="ORF">CELE_R08E3.1</name>
    <name evidence="7" type="ORF">R08E3.1</name>
</gene>